<sequence length="1073" mass="117695">MKFIISLSVHDALVIDSGSGQLKREIDQISSSNEAINEANKTLASEVDNLGKWNAAAREVIHKANEKCEEILKKVKTDKGSPGPIYENAKTLNEKAQTLLKAAKDAKQAVELNVTEALQAVVAMDNTLKMDLFNVKRQVQLGIGNVIDSLGVLKLDEEVMKDLGELKGNIEGLGNKTDDIVSGQLTQLQSAKEEFNKNAVEKIKTAEQGLEKNFNEHIQKPISDKVQEVESAIGTLGGKFADLGTEEQKKLEKIFEHIHKKVGEIVSGKNGRGMKTGLSAVVEKVRGLAGLFKGPSQFEHKVQGWVENNILKVDPIKTFIEQYVGDNGKEKFHGNYGMKKNNDAVYTDLNNQIAIVIKQQLTSEAGAAGDVVKSQFDAVDSHSNEKIKGYVTALKEGCNTFVKEFESRLKADKIDQFPDTIDTLVDAVVQKITSAVKNGSPAPDTKYLIPAVQGAVIQLLVVARQVAVELGSFALNADNNHLSLADNVDNALKVATELDRQLTAATQIPKPGGPNESPAQAVDSKLQAVRSDVDTGIASRFKSDVTKDLQEAVDKLPEAVEQFNTEAQTQIKEAATTAIDKAAEQISKTGQIKFSDDFMKEFNTQFTKITHPTTGLKSEIEKKVDEHIGQDDPASGPAEKVKIIDTNFTNYNGHVKQEKSKNVTVDNLENLQGQLPLAIGKISDEGLKPFGENGVKDTLNAGATTFTVPFGIIKTELGEIKKLVENKPVGGNFIDGYKDDQKGVKTLLYDLKEWLSDKNGHAIWYGFPKGLQQIEKAIDRMQTGTFQNQPAAIDLAVKAIRQELKTLRTTLKTENGKKDEDVIERLKHMKDEGLGDQNDWTPNGQPLSGLGKIESELQEQNKQLGEQTKIIGDNMTILVRKIKLELAKIGYKLENLNTDDDVMDNLKKLKEKIGQGKAENGNLQEIQKAIKSLHYDPFNTHPTTIGKANSAIKTELTTLQNVLQGKPGDDVLATLNDLQNNGLNNGDWDTQKDAKGLQTIENDLKGQQTTLSSQPTEIQTGVQSITQSLNRLQKQLNTEVTKKLDDLKNHGLEKGDTKWNEGNNINGPVKIKN</sequence>
<evidence type="ECO:0000256" key="1">
    <source>
        <dbReference type="SAM" id="Coils"/>
    </source>
</evidence>
<name>A0A2H6KKK5_9APIC</name>
<reference evidence="3 4" key="1">
    <citation type="journal article" date="2017" name="BMC Genomics">
        <title>Whole-genome assembly of Babesia ovata and comparative genomics between closely related pathogens.</title>
        <authorList>
            <person name="Yamagishi J."/>
            <person name="Asada M."/>
            <person name="Hakimi H."/>
            <person name="Tanaka T.Q."/>
            <person name="Sugimoto C."/>
            <person name="Kawazu S."/>
        </authorList>
    </citation>
    <scope>NUCLEOTIDE SEQUENCE [LARGE SCALE GENOMIC DNA]</scope>
    <source>
        <strain evidence="3 4">Miyake</strain>
    </source>
</reference>
<feature type="compositionally biased region" description="Basic and acidic residues" evidence="2">
    <location>
        <begin position="1050"/>
        <end position="1059"/>
    </location>
</feature>
<evidence type="ECO:0000313" key="3">
    <source>
        <dbReference type="EMBL" id="GBE63512.1"/>
    </source>
</evidence>
<dbReference type="EMBL" id="BDSA01000066">
    <property type="protein sequence ID" value="GBE63512.1"/>
    <property type="molecule type" value="Genomic_DNA"/>
</dbReference>
<comment type="caution">
    <text evidence="3">The sequence shown here is derived from an EMBL/GenBank/DDBJ whole genome shotgun (WGS) entry which is preliminary data.</text>
</comment>
<proteinExistence type="predicted"/>
<evidence type="ECO:0000313" key="4">
    <source>
        <dbReference type="Proteomes" id="UP000236319"/>
    </source>
</evidence>
<dbReference type="VEuPathDB" id="PiroplasmaDB:BOVATA_050050"/>
<feature type="region of interest" description="Disordered" evidence="2">
    <location>
        <begin position="1050"/>
        <end position="1073"/>
    </location>
</feature>
<accession>A0A2H6KKK5</accession>
<protein>
    <submittedName>
        <fullName evidence="3">Extracellular matrix-binding ebh, putative</fullName>
    </submittedName>
</protein>
<dbReference type="Proteomes" id="UP000236319">
    <property type="component" value="Unassembled WGS sequence"/>
</dbReference>
<feature type="coiled-coil region" evidence="1">
    <location>
        <begin position="54"/>
        <end position="120"/>
    </location>
</feature>
<keyword evidence="4" id="KW-1185">Reference proteome</keyword>
<dbReference type="RefSeq" id="XP_028869755.1">
    <property type="nucleotide sequence ID" value="XM_029013922.1"/>
</dbReference>
<dbReference type="AlphaFoldDB" id="A0A2H6KKK5"/>
<keyword evidence="1" id="KW-0175">Coiled coil</keyword>
<evidence type="ECO:0000256" key="2">
    <source>
        <dbReference type="SAM" id="MobiDB-lite"/>
    </source>
</evidence>
<gene>
    <name evidence="3" type="ORF">BOVATA_050050</name>
</gene>
<organism evidence="3 4">
    <name type="scientific">Babesia ovata</name>
    <dbReference type="NCBI Taxonomy" id="189622"/>
    <lineage>
        <taxon>Eukaryota</taxon>
        <taxon>Sar</taxon>
        <taxon>Alveolata</taxon>
        <taxon>Apicomplexa</taxon>
        <taxon>Aconoidasida</taxon>
        <taxon>Piroplasmida</taxon>
        <taxon>Babesiidae</taxon>
        <taxon>Babesia</taxon>
    </lineage>
</organism>
<dbReference type="GeneID" id="39877282"/>